<feature type="transmembrane region" description="Helical" evidence="1">
    <location>
        <begin position="95"/>
        <end position="115"/>
    </location>
</feature>
<dbReference type="Proteomes" id="UP000005737">
    <property type="component" value="Unassembled WGS sequence"/>
</dbReference>
<proteinExistence type="predicted"/>
<feature type="transmembrane region" description="Helical" evidence="1">
    <location>
        <begin position="21"/>
        <end position="44"/>
    </location>
</feature>
<keyword evidence="1" id="KW-0812">Transmembrane</keyword>
<keyword evidence="1" id="KW-0472">Membrane</keyword>
<dbReference type="STRING" id="183.GCA_002009735_02183"/>
<feature type="transmembrane region" description="Helical" evidence="1">
    <location>
        <begin position="369"/>
        <end position="389"/>
    </location>
</feature>
<keyword evidence="3" id="KW-1185">Reference proteome</keyword>
<gene>
    <name evidence="2" type="ORF">Lepil_3811</name>
</gene>
<name>H2CAT6_9LEPT</name>
<feature type="transmembrane region" description="Helical" evidence="1">
    <location>
        <begin position="228"/>
        <end position="246"/>
    </location>
</feature>
<feature type="transmembrane region" description="Helical" evidence="1">
    <location>
        <begin position="312"/>
        <end position="331"/>
    </location>
</feature>
<feature type="transmembrane region" description="Helical" evidence="1">
    <location>
        <begin position="159"/>
        <end position="183"/>
    </location>
</feature>
<accession>H2CAT6</accession>
<evidence type="ECO:0000313" key="2">
    <source>
        <dbReference type="EMBL" id="EHQ08464.1"/>
    </source>
</evidence>
<feature type="transmembrane region" description="Helical" evidence="1">
    <location>
        <begin position="127"/>
        <end position="147"/>
    </location>
</feature>
<feature type="transmembrane region" description="Helical" evidence="1">
    <location>
        <begin position="64"/>
        <end position="83"/>
    </location>
</feature>
<feature type="transmembrane region" description="Helical" evidence="1">
    <location>
        <begin position="195"/>
        <end position="216"/>
    </location>
</feature>
<feature type="transmembrane region" description="Helical" evidence="1">
    <location>
        <begin position="252"/>
        <end position="272"/>
    </location>
</feature>
<feature type="transmembrane region" description="Helical" evidence="1">
    <location>
        <begin position="338"/>
        <end position="357"/>
    </location>
</feature>
<evidence type="ECO:0008006" key="4">
    <source>
        <dbReference type="Google" id="ProtNLM"/>
    </source>
</evidence>
<protein>
    <recommendedName>
        <fullName evidence="4">NnrS family protein</fullName>
    </recommendedName>
</protein>
<evidence type="ECO:0000256" key="1">
    <source>
        <dbReference type="SAM" id="Phobius"/>
    </source>
</evidence>
<dbReference type="EMBL" id="JH597773">
    <property type="protein sequence ID" value="EHQ08464.1"/>
    <property type="molecule type" value="Genomic_DNA"/>
</dbReference>
<sequence>MRSILKNDASCTHSTAPVLQLEWKTTLVAFLLAAGAGIFMRFALVSGDWYGLHFANVRHAHSHLMLFSWATSAWMILLARRFAAHGQGIKGMQICIRLSILIGFLTFIPFLFWGYTPARIGDVRVPVSIILSIVIIFVWYAFAAFYFRNRRLLVERLHLIDIAVIGMIVCTGGAWLRGVFVALKLADPVFADGAVHAFLTILTDGWLLLGLFGLVALRSGVAIPRRTVIAATIGLVLSFLVNLEAAPDAIRWIGAVFMFVFAVAALSALRALSGHISRFAYVALGAALLLRLLYVVPPIMHTIDGLQLRVTYLHWLYLPGISTLFLELSGVRGRRLRWFFASSVLLVIGTVPMSGLWPYLDSGALRPAGLTFMIASSFGPPIVLLSLLFQRGRKK</sequence>
<evidence type="ECO:0000313" key="3">
    <source>
        <dbReference type="Proteomes" id="UP000005737"/>
    </source>
</evidence>
<organism evidence="2 3">
    <name type="scientific">Leptonema illini DSM 21528</name>
    <dbReference type="NCBI Taxonomy" id="929563"/>
    <lineage>
        <taxon>Bacteria</taxon>
        <taxon>Pseudomonadati</taxon>
        <taxon>Spirochaetota</taxon>
        <taxon>Spirochaetia</taxon>
        <taxon>Leptospirales</taxon>
        <taxon>Leptospiraceae</taxon>
        <taxon>Leptonema</taxon>
    </lineage>
</organism>
<reference evidence="2 3" key="1">
    <citation type="submission" date="2011-10" db="EMBL/GenBank/DDBJ databases">
        <title>The Improved High-Quality Draft genome of Leptonema illini DSM 21528.</title>
        <authorList>
            <consortium name="US DOE Joint Genome Institute (JGI-PGF)"/>
            <person name="Lucas S."/>
            <person name="Copeland A."/>
            <person name="Lapidus A."/>
            <person name="Glavina del Rio T."/>
            <person name="Dalin E."/>
            <person name="Tice H."/>
            <person name="Bruce D."/>
            <person name="Goodwin L."/>
            <person name="Pitluck S."/>
            <person name="Peters L."/>
            <person name="Mikhailova N."/>
            <person name="Held B."/>
            <person name="Kyrpides N."/>
            <person name="Mavromatis K."/>
            <person name="Ivanova N."/>
            <person name="Markowitz V."/>
            <person name="Cheng J.-F."/>
            <person name="Hugenholtz P."/>
            <person name="Woyke T."/>
            <person name="Wu D."/>
            <person name="Gronow S."/>
            <person name="Wellnitz S."/>
            <person name="Brambilla E.-M."/>
            <person name="Klenk H.-P."/>
            <person name="Eisen J.A."/>
        </authorList>
    </citation>
    <scope>NUCLEOTIDE SEQUENCE [LARGE SCALE GENOMIC DNA]</scope>
    <source>
        <strain evidence="2 3">DSM 21528</strain>
    </source>
</reference>
<keyword evidence="1" id="KW-1133">Transmembrane helix</keyword>
<dbReference type="HOGENOM" id="CLU_653267_0_0_12"/>
<dbReference type="AlphaFoldDB" id="H2CAT6"/>
<feature type="transmembrane region" description="Helical" evidence="1">
    <location>
        <begin position="279"/>
        <end position="300"/>
    </location>
</feature>